<feature type="compositionally biased region" description="Polar residues" evidence="2">
    <location>
        <begin position="140"/>
        <end position="154"/>
    </location>
</feature>
<gene>
    <name evidence="4" type="ORF">QQF64_018508</name>
</gene>
<evidence type="ECO:0000259" key="3">
    <source>
        <dbReference type="PROSITE" id="PS50994"/>
    </source>
</evidence>
<keyword evidence="1" id="KW-0175">Coiled coil</keyword>
<dbReference type="InterPro" id="IPR036397">
    <property type="entry name" value="RNaseH_sf"/>
</dbReference>
<name>A0ABR3LCT6_9TELE</name>
<reference evidence="4 5" key="1">
    <citation type="submission" date="2023-09" db="EMBL/GenBank/DDBJ databases">
        <authorList>
            <person name="Wang M."/>
        </authorList>
    </citation>
    <scope>NUCLEOTIDE SEQUENCE [LARGE SCALE GENOMIC DNA]</scope>
    <source>
        <strain evidence="4">GT-2023</strain>
        <tissue evidence="4">Liver</tissue>
    </source>
</reference>
<proteinExistence type="predicted"/>
<dbReference type="InterPro" id="IPR012337">
    <property type="entry name" value="RNaseH-like_sf"/>
</dbReference>
<dbReference type="Proteomes" id="UP001558613">
    <property type="component" value="Unassembled WGS sequence"/>
</dbReference>
<dbReference type="InterPro" id="IPR008042">
    <property type="entry name" value="Retrotrans_Pao"/>
</dbReference>
<sequence length="1705" mass="192006">MSQRSNSKKGNEDIQSETARSRSSRLSGTTSSSKIGMAVAIAKAKAEAAQARAAHTQKEIELKVQQARVQANLEALNNEKEKDAAIAEANALVAGLQEMGFEVRSNSQVPQSVKDQRVAAYVSEQASLCSRGSSARRGSDNASPTLHQPHSQPNDAIFPTPHPLKHSGSSSQKKIKRDPSSPACTYGPSYDHSTSTGDLIKYLARSSLVTSGLTAYDDQPMNYWAWKTSFQNAIADLDLSAAGELDLLTKYLGKESAEQARRIKTVNIKDSAIGLRMAWERLDEIYGSPEAVEQALFNKLENFPKVTMKDPRRLRELADLLSELQAAKEDKYLAGLSYLDTSRGIRPIIEKLPYNLQEKWLYLGTRYKHEHFVSFPPFSVLVDFIATEARARTDPSFSFFTQVPVERLSKWEKPTKPSVYVHKAQISETTKTECRGSTEHIDPNKHCPLHRKPHPLRKCRGFREKSINDRKQLLKEYYICFRCCSSTDHLAKNCTAEIKCTECGSTTHVTALHSYPPTWKSKSFPSTSEKGGEDDQVDVQEVKSTCTQVCGEGLSARTCAKICLVSVFPSGCKKESKRMYAILDEQSNRSLARSEFFEIFKISGNSYSYTLKTCAGHTETAGRRASGYTVESVDNKISIHLPTLLECNQIPNVRTEIPTPEAAFHHAHLKHIADKIPPLDPDAKILLLLGRDILQVHKVREQISGPGDAPFAQRLDLGWVVVGDVCLGGAHRTQEVRSYKTAILENGRTSHFQPCNNQIRVKEVFGQAARPWHHTAPTSICPSLMLSGDRLGQTIFACSPDDHRLAPSMEDLEFLKIMEAECYQDGSKSWVAPLPFRSPRRRLPNNRKQVFDRLVSLERSLEKRPKMKVDFLDFMEKMSKDVSSVDFFVDDSPIQRSLGLLWNMRTDTFMFQIEDDQRPFTRRGVLSTVNSLYDPLGFLTPITVHGRLILRELTKQAEDWDTPLPKDMETEWTRWKRSLRDLEGLQIPRPYTSFSTAGALRRELYVFADASVKAIAAVAYIKVTSHQNQTEIGFVFGKAKLAPQPDLTIPRLELCAAVLAIEIAEMVVAEMDTTFDSITYYTDSKVVLGYIQNESRRFYVFVHNRIQRIRQSPCSGLWKYVPTHLNPADIGSRSVTSDLLSSTTWLKGPAFLHDVSLHSPELQEVYDLIDPDTDSELRPQVVASFTHVTRDVIHPQRFERFSKFSTLLTAVAHLIHVARSFAHSTQDKCRGWHVCRPTEEELSKAKICIIKSVQNECYAEDLKCINSGSNIPPNSSLGKLHPILDQNQLLRVGGRIERSHLSMNEVHPIIIPSRHHLATLLVSHYHEAVKHQGRHLTEGAIRTAGFWLVGAKRCISSFLHRCVICRRLRGKMEHQQMAALPAERLQVAPPFTYVGVDVFGPWEIVSRRTRGGVSNSKRWAVMFSCMCSRAVHIEVIEAMSTSSFINALRRFFAIRGPAKQIFSDCGTNFIGASRELEMDQSNPGFKKVEEYLATQSCTWVFNPPHASHMGGAWERMIGIARRILDCMLLERKRSHLSHEVLATLMAEVTAIMNTRPLVPVSSDPESLLILTPAMLLTLKTGSVPPPPPGSFEEVHLVREEWKQVQGLAEMFWNEWKHEYLKTLQPRHKWQGKRPNLQEGDIVLLKDNQAKRNQWPTGLISKTLPGEDGLVRKVQVEIVKDGTRKTFSRPVTEVVLLLSPKTDSVN</sequence>
<dbReference type="InterPro" id="IPR040676">
    <property type="entry name" value="DUF5641"/>
</dbReference>
<feature type="coiled-coil region" evidence="1">
    <location>
        <begin position="39"/>
        <end position="90"/>
    </location>
</feature>
<dbReference type="InterPro" id="IPR001584">
    <property type="entry name" value="Integrase_cat-core"/>
</dbReference>
<protein>
    <recommendedName>
        <fullName evidence="3">Integrase catalytic domain-containing protein</fullName>
    </recommendedName>
</protein>
<comment type="caution">
    <text evidence="4">The sequence shown here is derived from an EMBL/GenBank/DDBJ whole genome shotgun (WGS) entry which is preliminary data.</text>
</comment>
<accession>A0ABR3LCT6</accession>
<evidence type="ECO:0000256" key="2">
    <source>
        <dbReference type="SAM" id="MobiDB-lite"/>
    </source>
</evidence>
<evidence type="ECO:0000313" key="5">
    <source>
        <dbReference type="Proteomes" id="UP001558613"/>
    </source>
</evidence>
<keyword evidence="5" id="KW-1185">Reference proteome</keyword>
<evidence type="ECO:0000313" key="4">
    <source>
        <dbReference type="EMBL" id="KAL1250712.1"/>
    </source>
</evidence>
<feature type="region of interest" description="Disordered" evidence="2">
    <location>
        <begin position="1"/>
        <end position="32"/>
    </location>
</feature>
<dbReference type="EMBL" id="JAYMGO010000022">
    <property type="protein sequence ID" value="KAL1250712.1"/>
    <property type="molecule type" value="Genomic_DNA"/>
</dbReference>
<feature type="domain" description="Integrase catalytic" evidence="3">
    <location>
        <begin position="1385"/>
        <end position="1580"/>
    </location>
</feature>
<dbReference type="PANTHER" id="PTHR47331:SF6">
    <property type="entry name" value="DOUBLECORTIN DOMAIN-CONTAINING PROTEIN"/>
    <property type="match status" value="1"/>
</dbReference>
<dbReference type="SUPFAM" id="SSF53098">
    <property type="entry name" value="Ribonuclease H-like"/>
    <property type="match status" value="1"/>
</dbReference>
<evidence type="ECO:0000256" key="1">
    <source>
        <dbReference type="SAM" id="Coils"/>
    </source>
</evidence>
<dbReference type="PANTHER" id="PTHR47331">
    <property type="entry name" value="PHD-TYPE DOMAIN-CONTAINING PROTEIN"/>
    <property type="match status" value="1"/>
</dbReference>
<dbReference type="Pfam" id="PF05380">
    <property type="entry name" value="Peptidase_A17"/>
    <property type="match status" value="1"/>
</dbReference>
<dbReference type="Gene3D" id="3.30.420.10">
    <property type="entry name" value="Ribonuclease H-like superfamily/Ribonuclease H"/>
    <property type="match status" value="1"/>
</dbReference>
<dbReference type="PROSITE" id="PS50994">
    <property type="entry name" value="INTEGRASE"/>
    <property type="match status" value="1"/>
</dbReference>
<dbReference type="Pfam" id="PF18701">
    <property type="entry name" value="DUF5641"/>
    <property type="match status" value="1"/>
</dbReference>
<organism evidence="4 5">
    <name type="scientific">Cirrhinus molitorella</name>
    <name type="common">mud carp</name>
    <dbReference type="NCBI Taxonomy" id="172907"/>
    <lineage>
        <taxon>Eukaryota</taxon>
        <taxon>Metazoa</taxon>
        <taxon>Chordata</taxon>
        <taxon>Craniata</taxon>
        <taxon>Vertebrata</taxon>
        <taxon>Euteleostomi</taxon>
        <taxon>Actinopterygii</taxon>
        <taxon>Neopterygii</taxon>
        <taxon>Teleostei</taxon>
        <taxon>Ostariophysi</taxon>
        <taxon>Cypriniformes</taxon>
        <taxon>Cyprinidae</taxon>
        <taxon>Labeoninae</taxon>
        <taxon>Labeonini</taxon>
        <taxon>Cirrhinus</taxon>
    </lineage>
</organism>
<feature type="region of interest" description="Disordered" evidence="2">
    <location>
        <begin position="129"/>
        <end position="189"/>
    </location>
</feature>